<reference evidence="1" key="1">
    <citation type="journal article" date="2023" name="Science">
        <title>Genome structures resolve the early diversification of teleost fishes.</title>
        <authorList>
            <person name="Parey E."/>
            <person name="Louis A."/>
            <person name="Montfort J."/>
            <person name="Bouchez O."/>
            <person name="Roques C."/>
            <person name="Iampietro C."/>
            <person name="Lluch J."/>
            <person name="Castinel A."/>
            <person name="Donnadieu C."/>
            <person name="Desvignes T."/>
            <person name="Floi Bucao C."/>
            <person name="Jouanno E."/>
            <person name="Wen M."/>
            <person name="Mejri S."/>
            <person name="Dirks R."/>
            <person name="Jansen H."/>
            <person name="Henkel C."/>
            <person name="Chen W.J."/>
            <person name="Zahm M."/>
            <person name="Cabau C."/>
            <person name="Klopp C."/>
            <person name="Thompson A.W."/>
            <person name="Robinson-Rechavi M."/>
            <person name="Braasch I."/>
            <person name="Lecointre G."/>
            <person name="Bobe J."/>
            <person name="Postlethwait J.H."/>
            <person name="Berthelot C."/>
            <person name="Roest Crollius H."/>
            <person name="Guiguen Y."/>
        </authorList>
    </citation>
    <scope>NUCLEOTIDE SEQUENCE</scope>
    <source>
        <strain evidence="1">WJC10195</strain>
    </source>
</reference>
<dbReference type="EMBL" id="JAINUF010000004">
    <property type="protein sequence ID" value="KAJ8364204.1"/>
    <property type="molecule type" value="Genomic_DNA"/>
</dbReference>
<accession>A0A9Q1J299</accession>
<dbReference type="Proteomes" id="UP001152622">
    <property type="component" value="Chromosome 4"/>
</dbReference>
<organism evidence="1 2">
    <name type="scientific">Synaphobranchus kaupii</name>
    <name type="common">Kaup's arrowtooth eel</name>
    <dbReference type="NCBI Taxonomy" id="118154"/>
    <lineage>
        <taxon>Eukaryota</taxon>
        <taxon>Metazoa</taxon>
        <taxon>Chordata</taxon>
        <taxon>Craniata</taxon>
        <taxon>Vertebrata</taxon>
        <taxon>Euteleostomi</taxon>
        <taxon>Actinopterygii</taxon>
        <taxon>Neopterygii</taxon>
        <taxon>Teleostei</taxon>
        <taxon>Anguilliformes</taxon>
        <taxon>Synaphobranchidae</taxon>
        <taxon>Synaphobranchus</taxon>
    </lineage>
</organism>
<evidence type="ECO:0000313" key="2">
    <source>
        <dbReference type="Proteomes" id="UP001152622"/>
    </source>
</evidence>
<comment type="caution">
    <text evidence="1">The sequence shown here is derived from an EMBL/GenBank/DDBJ whole genome shotgun (WGS) entry which is preliminary data.</text>
</comment>
<gene>
    <name evidence="1" type="ORF">SKAU_G00130350</name>
</gene>
<dbReference type="AlphaFoldDB" id="A0A9Q1J299"/>
<name>A0A9Q1J299_SYNKA</name>
<proteinExistence type="predicted"/>
<keyword evidence="2" id="KW-1185">Reference proteome</keyword>
<sequence length="70" mass="7776">MEMKELWPAGTQQIKFPLELLLHPQFHEQQKKVGLAPQLYRQDCVHVRVLAVGGDDPATPDQAVGTLIGS</sequence>
<protein>
    <submittedName>
        <fullName evidence="1">Uncharacterized protein</fullName>
    </submittedName>
</protein>
<evidence type="ECO:0000313" key="1">
    <source>
        <dbReference type="EMBL" id="KAJ8364204.1"/>
    </source>
</evidence>